<feature type="domain" description="Membrane transport protein MMPL" evidence="8">
    <location>
        <begin position="457"/>
        <end position="690"/>
    </location>
</feature>
<feature type="transmembrane region" description="Helical" evidence="7">
    <location>
        <begin position="508"/>
        <end position="525"/>
    </location>
</feature>
<dbReference type="InterPro" id="IPR004869">
    <property type="entry name" value="MMPL_dom"/>
</dbReference>
<protein>
    <recommendedName>
        <fullName evidence="8">Membrane transport protein MMPL domain-containing protein</fullName>
    </recommendedName>
</protein>
<keyword evidence="10" id="KW-1185">Reference proteome</keyword>
<feature type="transmembrane region" description="Helical" evidence="7">
    <location>
        <begin position="283"/>
        <end position="304"/>
    </location>
</feature>
<feature type="transmembrane region" description="Helical" evidence="7">
    <location>
        <begin position="363"/>
        <end position="386"/>
    </location>
</feature>
<feature type="transmembrane region" description="Helical" evidence="7">
    <location>
        <begin position="231"/>
        <end position="255"/>
    </location>
</feature>
<proteinExistence type="inferred from homology"/>
<dbReference type="PANTHER" id="PTHR33406:SF11">
    <property type="entry name" value="MEMBRANE PROTEIN SCO6666-RELATED"/>
    <property type="match status" value="1"/>
</dbReference>
<evidence type="ECO:0000313" key="10">
    <source>
        <dbReference type="Proteomes" id="UP000240739"/>
    </source>
</evidence>
<evidence type="ECO:0000256" key="1">
    <source>
        <dbReference type="ARBA" id="ARBA00004651"/>
    </source>
</evidence>
<dbReference type="PANTHER" id="PTHR33406">
    <property type="entry name" value="MEMBRANE PROTEIN MJ1562-RELATED"/>
    <property type="match status" value="1"/>
</dbReference>
<feature type="transmembrane region" description="Helical" evidence="7">
    <location>
        <begin position="575"/>
        <end position="597"/>
    </location>
</feature>
<evidence type="ECO:0000256" key="7">
    <source>
        <dbReference type="SAM" id="Phobius"/>
    </source>
</evidence>
<feature type="transmembrane region" description="Helical" evidence="7">
    <location>
        <begin position="179"/>
        <end position="198"/>
    </location>
</feature>
<keyword evidence="4 7" id="KW-0812">Transmembrane</keyword>
<feature type="transmembrane region" description="Helical" evidence="7">
    <location>
        <begin position="618"/>
        <end position="644"/>
    </location>
</feature>
<feature type="transmembrane region" description="Helical" evidence="7">
    <location>
        <begin position="537"/>
        <end position="555"/>
    </location>
</feature>
<gene>
    <name evidence="9" type="ORF">C7Y72_16475</name>
</gene>
<dbReference type="SUPFAM" id="SSF82866">
    <property type="entry name" value="Multidrug efflux transporter AcrB transmembrane domain"/>
    <property type="match status" value="2"/>
</dbReference>
<dbReference type="AlphaFoldDB" id="A0A2T4UFI0"/>
<keyword evidence="5 7" id="KW-1133">Transmembrane helix</keyword>
<comment type="subcellular location">
    <subcellularLocation>
        <location evidence="1">Cell membrane</location>
        <topology evidence="1">Multi-pass membrane protein</topology>
    </subcellularLocation>
</comment>
<accession>A0A2T4UFI0</accession>
<sequence length="723" mass="75699">MYSRPVAPPPSRTAMSRLLDLLITRPRRALVGVFLLIAFAGALGGPVFGALQDDGGFVAPDAESVAAVERIERATQTEVSPSVIVLQETRDRAAVAALDRELRTVPGVAAVSSFATSGDRALLSRDGGTAAHAVLLRADADDDLVVSTLESRFGDREGVLLGGSLVAQTQMGDQISEDLGRAETIAFPILVLLSLLFFRGRRAAVMPLVVGIATVLSTFLVLRLVNAATELSIFALNLVIGLGLGLAIDYTLLLLTRYREELAEHGPGRAAIAATLATAGRTVAFSAATVAIALAALIVFPLNFLQSMGIGGAAVAIVAAVLSLLVTPVFLALWGEKLAVRDTGEEAATRWYRISHGVMRRPGLVALATAAVMVVLTLPSLGAQWAPVDQTSVPTSLSSRQVADTLQRDFTATDNDPITVAIGGTDRQAVGALARTVADLPGVVRAQAPVQLAPDTWQLTVTARDGRASDTAQQVVREIRELPTALEVQVGGVAAEFLDQQASIGDRLPLALGILAVLTFVVLWLMTGSVILPLKALVMNALTVGTTLGVLAWIFQDGRLEGLLGYTSNGGIEATDFVVTATLVFALSTDYGVFLLGRIKELRDRALASGEPVDEREVVAMGVARTGAVVTAAAILLAVAIGAFSTSSVLFIKQIGVGAAVGVLVDAFIVRTLLVPSLMALLGRWNWWSPAPLARLHERIGFSEEGPARSAVRPTATPSPTNA</sequence>
<dbReference type="Proteomes" id="UP000240739">
    <property type="component" value="Unassembled WGS sequence"/>
</dbReference>
<evidence type="ECO:0000256" key="2">
    <source>
        <dbReference type="ARBA" id="ARBA00010157"/>
    </source>
</evidence>
<keyword evidence="6 7" id="KW-0472">Membrane</keyword>
<evidence type="ECO:0000259" key="8">
    <source>
        <dbReference type="Pfam" id="PF03176"/>
    </source>
</evidence>
<dbReference type="GO" id="GO:0005886">
    <property type="term" value="C:plasma membrane"/>
    <property type="evidence" value="ECO:0007669"/>
    <property type="project" value="UniProtKB-SubCell"/>
</dbReference>
<evidence type="ECO:0000256" key="6">
    <source>
        <dbReference type="ARBA" id="ARBA00023136"/>
    </source>
</evidence>
<feature type="transmembrane region" description="Helical" evidence="7">
    <location>
        <begin position="310"/>
        <end position="334"/>
    </location>
</feature>
<evidence type="ECO:0000313" key="9">
    <source>
        <dbReference type="EMBL" id="PTL56544.1"/>
    </source>
</evidence>
<dbReference type="Gene3D" id="1.20.1640.10">
    <property type="entry name" value="Multidrug efflux transporter AcrB transmembrane domain"/>
    <property type="match status" value="2"/>
</dbReference>
<comment type="caution">
    <text evidence="9">The sequence shown here is derived from an EMBL/GenBank/DDBJ whole genome shotgun (WGS) entry which is preliminary data.</text>
</comment>
<evidence type="ECO:0000256" key="3">
    <source>
        <dbReference type="ARBA" id="ARBA00022475"/>
    </source>
</evidence>
<dbReference type="InterPro" id="IPR050545">
    <property type="entry name" value="Mycobact_MmpL"/>
</dbReference>
<comment type="similarity">
    <text evidence="2">Belongs to the resistance-nodulation-cell division (RND) (TC 2.A.6) family. MmpL subfamily.</text>
</comment>
<dbReference type="Pfam" id="PF03176">
    <property type="entry name" value="MMPL"/>
    <property type="match status" value="2"/>
</dbReference>
<reference evidence="9 10" key="1">
    <citation type="submission" date="2018-03" db="EMBL/GenBank/DDBJ databases">
        <title>Aquarubrobacter algicola gen. nov., sp. nov., a novel actinobacterium isolated from shallow eutrophic lake during the end of cyanobacterial harmful algal blooms.</title>
        <authorList>
            <person name="Chun S.J."/>
        </authorList>
    </citation>
    <scope>NUCLEOTIDE SEQUENCE [LARGE SCALE GENOMIC DNA]</scope>
    <source>
        <strain evidence="9 10">Seoho-28</strain>
    </source>
</reference>
<name>A0A2T4UFI0_9ACTN</name>
<organism evidence="9 10">
    <name type="scientific">Paraconexibacter algicola</name>
    <dbReference type="NCBI Taxonomy" id="2133960"/>
    <lineage>
        <taxon>Bacteria</taxon>
        <taxon>Bacillati</taxon>
        <taxon>Actinomycetota</taxon>
        <taxon>Thermoleophilia</taxon>
        <taxon>Solirubrobacterales</taxon>
        <taxon>Paraconexibacteraceae</taxon>
        <taxon>Paraconexibacter</taxon>
    </lineage>
</organism>
<evidence type="ECO:0000256" key="4">
    <source>
        <dbReference type="ARBA" id="ARBA00022692"/>
    </source>
</evidence>
<feature type="domain" description="Membrane transport protein MMPL" evidence="8">
    <location>
        <begin position="59"/>
        <end position="364"/>
    </location>
</feature>
<dbReference type="EMBL" id="PYYB01000002">
    <property type="protein sequence ID" value="PTL56544.1"/>
    <property type="molecule type" value="Genomic_DNA"/>
</dbReference>
<evidence type="ECO:0000256" key="5">
    <source>
        <dbReference type="ARBA" id="ARBA00022989"/>
    </source>
</evidence>
<feature type="transmembrane region" description="Helical" evidence="7">
    <location>
        <begin position="205"/>
        <end position="225"/>
    </location>
</feature>
<keyword evidence="3" id="KW-1003">Cell membrane</keyword>